<evidence type="ECO:0000259" key="7">
    <source>
        <dbReference type="PROSITE" id="PS50893"/>
    </source>
</evidence>
<feature type="region of interest" description="Disordered" evidence="6">
    <location>
        <begin position="255"/>
        <end position="274"/>
    </location>
</feature>
<dbReference type="InterPro" id="IPR003439">
    <property type="entry name" value="ABC_transporter-like_ATP-bd"/>
</dbReference>
<evidence type="ECO:0000313" key="9">
    <source>
        <dbReference type="Proteomes" id="UP000559809"/>
    </source>
</evidence>
<evidence type="ECO:0000256" key="6">
    <source>
        <dbReference type="SAM" id="MobiDB-lite"/>
    </source>
</evidence>
<feature type="compositionally biased region" description="Basic and acidic residues" evidence="6">
    <location>
        <begin position="255"/>
        <end position="264"/>
    </location>
</feature>
<dbReference type="GO" id="GO:0005524">
    <property type="term" value="F:ATP binding"/>
    <property type="evidence" value="ECO:0007669"/>
    <property type="project" value="UniProtKB-KW"/>
</dbReference>
<evidence type="ECO:0000256" key="1">
    <source>
        <dbReference type="ARBA" id="ARBA00005417"/>
    </source>
</evidence>
<sequence>MAAAILEADDIQLSYQRPGAAPHTVLRNFSLRLMPGEVIAVLGPSGVGKSSLLRVLAGLQQADRGSVRIRDEPLRGPHPRSSFVFQDPCLLPWLTLEENVAFGLDFKHQPDLAHGEKPARVHAAIDEVGLRGAGGRYPAELSGGMAQRAALARSLARQPEILLLDEPFSALDEITRGDMQALLQKITARHGTAAVLVTHDIDEAMILADRIVLIGDSPGRRIGEWAMSAEHPRDPLSPELSRIRLEIMKLLREHRRAAPSEHARNPAASIETAA</sequence>
<dbReference type="PROSITE" id="PS50893">
    <property type="entry name" value="ABC_TRANSPORTER_2"/>
    <property type="match status" value="1"/>
</dbReference>
<evidence type="ECO:0000313" key="8">
    <source>
        <dbReference type="EMBL" id="NYT49595.1"/>
    </source>
</evidence>
<dbReference type="GO" id="GO:0016887">
    <property type="term" value="F:ATP hydrolysis activity"/>
    <property type="evidence" value="ECO:0007669"/>
    <property type="project" value="InterPro"/>
</dbReference>
<comment type="similarity">
    <text evidence="1">Belongs to the ABC transporter superfamily.</text>
</comment>
<evidence type="ECO:0000256" key="3">
    <source>
        <dbReference type="ARBA" id="ARBA00022475"/>
    </source>
</evidence>
<keyword evidence="5 8" id="KW-0067">ATP-binding</keyword>
<protein>
    <submittedName>
        <fullName evidence="8">ABC transporter ATP-binding protein</fullName>
    </submittedName>
</protein>
<comment type="caution">
    <text evidence="8">The sequence shown here is derived from an EMBL/GenBank/DDBJ whole genome shotgun (WGS) entry which is preliminary data.</text>
</comment>
<keyword evidence="3" id="KW-0472">Membrane</keyword>
<proteinExistence type="inferred from homology"/>
<evidence type="ECO:0000256" key="2">
    <source>
        <dbReference type="ARBA" id="ARBA00022448"/>
    </source>
</evidence>
<dbReference type="Pfam" id="PF00005">
    <property type="entry name" value="ABC_tran"/>
    <property type="match status" value="1"/>
</dbReference>
<keyword evidence="2" id="KW-0813">Transport</keyword>
<reference evidence="8 9" key="1">
    <citation type="submission" date="2020-07" db="EMBL/GenBank/DDBJ databases">
        <title>Taxonomic revisions and descriptions of new bacterial species based on genomic comparisons in the high-G+C-content subgroup of the family Alcaligenaceae.</title>
        <authorList>
            <person name="Szabo A."/>
            <person name="Felfoldi T."/>
        </authorList>
    </citation>
    <scope>NUCLEOTIDE SEQUENCE [LARGE SCALE GENOMIC DNA]</scope>
    <source>
        <strain evidence="8 9">LMG 24012</strain>
    </source>
</reference>
<dbReference type="RefSeq" id="WP_180154932.1">
    <property type="nucleotide sequence ID" value="NZ_JACCEM010000004.1"/>
</dbReference>
<accession>A0A853FUG1</accession>
<dbReference type="InterPro" id="IPR027417">
    <property type="entry name" value="P-loop_NTPase"/>
</dbReference>
<dbReference type="InterPro" id="IPR003593">
    <property type="entry name" value="AAA+_ATPase"/>
</dbReference>
<dbReference type="CDD" id="cd03293">
    <property type="entry name" value="ABC_NrtD_SsuB_transporters"/>
    <property type="match status" value="1"/>
</dbReference>
<name>A0A853FUG1_9BURK</name>
<organism evidence="8 9">
    <name type="scientific">Parapusillimonas granuli</name>
    <dbReference type="NCBI Taxonomy" id="380911"/>
    <lineage>
        <taxon>Bacteria</taxon>
        <taxon>Pseudomonadati</taxon>
        <taxon>Pseudomonadota</taxon>
        <taxon>Betaproteobacteria</taxon>
        <taxon>Burkholderiales</taxon>
        <taxon>Alcaligenaceae</taxon>
        <taxon>Parapusillimonas</taxon>
    </lineage>
</organism>
<dbReference type="SMART" id="SM00382">
    <property type="entry name" value="AAA"/>
    <property type="match status" value="1"/>
</dbReference>
<dbReference type="InterPro" id="IPR050166">
    <property type="entry name" value="ABC_transporter_ATP-bind"/>
</dbReference>
<keyword evidence="9" id="KW-1185">Reference proteome</keyword>
<feature type="domain" description="ABC transporter" evidence="7">
    <location>
        <begin position="6"/>
        <end position="241"/>
    </location>
</feature>
<gene>
    <name evidence="8" type="ORF">H0A72_09785</name>
</gene>
<dbReference type="InterPro" id="IPR017871">
    <property type="entry name" value="ABC_transporter-like_CS"/>
</dbReference>
<dbReference type="Proteomes" id="UP000559809">
    <property type="component" value="Unassembled WGS sequence"/>
</dbReference>
<keyword evidence="4" id="KW-0547">Nucleotide-binding</keyword>
<dbReference type="Gene3D" id="3.40.50.300">
    <property type="entry name" value="P-loop containing nucleotide triphosphate hydrolases"/>
    <property type="match status" value="1"/>
</dbReference>
<dbReference type="SUPFAM" id="SSF52540">
    <property type="entry name" value="P-loop containing nucleoside triphosphate hydrolases"/>
    <property type="match status" value="1"/>
</dbReference>
<keyword evidence="3" id="KW-1003">Cell membrane</keyword>
<dbReference type="EMBL" id="JACCEM010000004">
    <property type="protein sequence ID" value="NYT49595.1"/>
    <property type="molecule type" value="Genomic_DNA"/>
</dbReference>
<dbReference type="AlphaFoldDB" id="A0A853FUG1"/>
<evidence type="ECO:0000256" key="5">
    <source>
        <dbReference type="ARBA" id="ARBA00022840"/>
    </source>
</evidence>
<evidence type="ECO:0000256" key="4">
    <source>
        <dbReference type="ARBA" id="ARBA00022741"/>
    </source>
</evidence>
<dbReference type="PANTHER" id="PTHR42788:SF19">
    <property type="entry name" value="ALIPHATIC SULFONATES IMPORT ATP-BINDING PROTEIN SSUB 2"/>
    <property type="match status" value="1"/>
</dbReference>
<dbReference type="PANTHER" id="PTHR42788">
    <property type="entry name" value="TAURINE IMPORT ATP-BINDING PROTEIN-RELATED"/>
    <property type="match status" value="1"/>
</dbReference>
<dbReference type="PROSITE" id="PS00211">
    <property type="entry name" value="ABC_TRANSPORTER_1"/>
    <property type="match status" value="1"/>
</dbReference>